<dbReference type="GO" id="GO:0003824">
    <property type="term" value="F:catalytic activity"/>
    <property type="evidence" value="ECO:0007669"/>
    <property type="project" value="InterPro"/>
</dbReference>
<feature type="domain" description="Reverse transcriptase" evidence="1">
    <location>
        <begin position="280"/>
        <end position="609"/>
    </location>
</feature>
<dbReference type="CDD" id="cd01650">
    <property type="entry name" value="RT_nLTR_like"/>
    <property type="match status" value="1"/>
</dbReference>
<protein>
    <recommendedName>
        <fullName evidence="1">Reverse transcriptase domain-containing protein</fullName>
    </recommendedName>
</protein>
<organism evidence="2 3">
    <name type="scientific">Marchantia polymorpha subsp. ruderalis</name>
    <dbReference type="NCBI Taxonomy" id="1480154"/>
    <lineage>
        <taxon>Eukaryota</taxon>
        <taxon>Viridiplantae</taxon>
        <taxon>Streptophyta</taxon>
        <taxon>Embryophyta</taxon>
        <taxon>Marchantiophyta</taxon>
        <taxon>Marchantiopsida</taxon>
        <taxon>Marchantiidae</taxon>
        <taxon>Marchantiales</taxon>
        <taxon>Marchantiaceae</taxon>
        <taxon>Marchantia</taxon>
    </lineage>
</organism>
<dbReference type="Gene3D" id="3.60.10.10">
    <property type="entry name" value="Endonuclease/exonuclease/phosphatase"/>
    <property type="match status" value="1"/>
</dbReference>
<sequence>MTDAQQGMPLTLNILSWNVGGLNGSTRKYKVKDFVGKARDKPDVIAIQEHKLDVFSMTAIGHLLSRELHTICSPGQKGVRGEGTGGTALLIHRSFRVLQQGTSEDGYVTWAQIEKGGHEIYIASIYGPHTPGARAAHWAHLRNMFPHTNIILCGDWNMVERSTDASGERQVLGGAEGLTFTEFRAKHNLIDLREIVAETRGPLHTRWSAYGGDPRWARLDRVYFSHGGRWLAAARYLHHNAENTLSDHLPVSASIEVGTVVCEDGRLSLTGPTTFKWSPSLLAKPQIQEEIKKIWGKLAHRKDDPRKLYYKGTTQVRNFLRAKQKEQRARLSRIHELQREIEDLHTNRPGDLTCSQLERLDWLETEKRIREHERDVEIRLWSRVKHLGLGDAPTKILAGRLQLLLQKIVFPQQTGFIKGRQMLDNVLALWMAQDAAKTIKRKGMFVKLDFEKAYDRVEHNYLWDTMNKCGLGQQFTALVKGLTLGASTAVHINGAKTYRFPVGRGVRQGCPLAPLLFVLATQPLMAEMKLSFQAGRLRGYQVGETVILDYSLFADDMGVFIDDSFESFQELRVVLAKYEGSSGARLNLSKSSILLLGMDRPPDWLPLTGCALMQRGEINKYLGAPTGLEVSKHQQDDFCTQKISKTLGGWELRLLSFEARVVLLQVVLQAQPTFYTSIIRLSATTCRKVEQLYRHFLWGYNKEGTAKRSLVRWDLVCRPKAQGGLGIRSLPDTNSSLMGKWVGSVIDEETGTWGGALSDLVRQGRAKYHRDVVRKHYSLPDLILTRQPLHLAGTDVAKALLTSWKAIQGDITWDPEGVAIPRYITLRDIVSLVANNRQEGEAATKQIMAGLRELKVTQIEHCWRRKETLKRLESNCQPQMGTQHEGTADLWTRNSIDKAISQWRESSADPPQRQWLEIARILQKAIAMSIVTRIERWLENMLATVDRVEGRSEAPCTEGAAIGLEVTALPVGRA</sequence>
<proteinExistence type="predicted"/>
<dbReference type="PANTHER" id="PTHR19446">
    <property type="entry name" value="REVERSE TRANSCRIPTASES"/>
    <property type="match status" value="1"/>
</dbReference>
<dbReference type="Pfam" id="PF00078">
    <property type="entry name" value="RVT_1"/>
    <property type="match status" value="1"/>
</dbReference>
<dbReference type="EMBL" id="LVLJ01002167">
    <property type="protein sequence ID" value="OAE26480.1"/>
    <property type="molecule type" value="Genomic_DNA"/>
</dbReference>
<name>A0A176W082_MARPO</name>
<dbReference type="InterPro" id="IPR036691">
    <property type="entry name" value="Endo/exonu/phosph_ase_sf"/>
</dbReference>
<dbReference type="InterPro" id="IPR000477">
    <property type="entry name" value="RT_dom"/>
</dbReference>
<dbReference type="Proteomes" id="UP000077202">
    <property type="component" value="Unassembled WGS sequence"/>
</dbReference>
<reference evidence="2" key="1">
    <citation type="submission" date="2016-03" db="EMBL/GenBank/DDBJ databases">
        <title>Mechanisms controlling the formation of the plant cell surface in tip-growing cells are functionally conserved among land plants.</title>
        <authorList>
            <person name="Honkanen S."/>
            <person name="Jones V.A."/>
            <person name="Morieri G."/>
            <person name="Champion C."/>
            <person name="Hetherington A.J."/>
            <person name="Kelly S."/>
            <person name="Saint-Marcoux D."/>
            <person name="Proust H."/>
            <person name="Prescott H."/>
            <person name="Dolan L."/>
        </authorList>
    </citation>
    <scope>NUCLEOTIDE SEQUENCE [LARGE SCALE GENOMIC DNA]</scope>
    <source>
        <tissue evidence="2">Whole gametophyte</tissue>
    </source>
</reference>
<evidence type="ECO:0000313" key="3">
    <source>
        <dbReference type="Proteomes" id="UP000077202"/>
    </source>
</evidence>
<dbReference type="InterPro" id="IPR005135">
    <property type="entry name" value="Endo/exonuclease/phosphatase"/>
</dbReference>
<accession>A0A176W082</accession>
<dbReference type="AlphaFoldDB" id="A0A176W082"/>
<dbReference type="SUPFAM" id="SSF56219">
    <property type="entry name" value="DNase I-like"/>
    <property type="match status" value="1"/>
</dbReference>
<dbReference type="PROSITE" id="PS50878">
    <property type="entry name" value="RT_POL"/>
    <property type="match status" value="1"/>
</dbReference>
<keyword evidence="3" id="KW-1185">Reference proteome</keyword>
<gene>
    <name evidence="2" type="ORF">AXG93_815s1430</name>
</gene>
<dbReference type="Pfam" id="PF03372">
    <property type="entry name" value="Exo_endo_phos"/>
    <property type="match status" value="1"/>
</dbReference>
<evidence type="ECO:0000259" key="1">
    <source>
        <dbReference type="PROSITE" id="PS50878"/>
    </source>
</evidence>
<evidence type="ECO:0000313" key="2">
    <source>
        <dbReference type="EMBL" id="OAE26480.1"/>
    </source>
</evidence>
<comment type="caution">
    <text evidence="2">The sequence shown here is derived from an EMBL/GenBank/DDBJ whole genome shotgun (WGS) entry which is preliminary data.</text>
</comment>